<dbReference type="RefSeq" id="WP_203902534.1">
    <property type="nucleotide sequence ID" value="NZ_BOPF01000024.1"/>
</dbReference>
<dbReference type="PANTHER" id="PTHR44936:SF9">
    <property type="entry name" value="SENSOR PROTEIN CREC"/>
    <property type="match status" value="1"/>
</dbReference>
<dbReference type="Pfam" id="PF02518">
    <property type="entry name" value="HATPase_c"/>
    <property type="match status" value="1"/>
</dbReference>
<protein>
    <recommendedName>
        <fullName evidence="3">histidine kinase</fullName>
        <ecNumber evidence="3">2.7.13.3</ecNumber>
    </recommendedName>
</protein>
<name>A0A8J3YNZ6_9ACTN</name>
<accession>A0A8J3YNZ6</accession>
<organism evidence="15 16">
    <name type="scientific">Virgisporangium aliadipatigenens</name>
    <dbReference type="NCBI Taxonomy" id="741659"/>
    <lineage>
        <taxon>Bacteria</taxon>
        <taxon>Bacillati</taxon>
        <taxon>Actinomycetota</taxon>
        <taxon>Actinomycetes</taxon>
        <taxon>Micromonosporales</taxon>
        <taxon>Micromonosporaceae</taxon>
        <taxon>Virgisporangium</taxon>
    </lineage>
</organism>
<dbReference type="Pfam" id="PF08376">
    <property type="entry name" value="NIT"/>
    <property type="match status" value="1"/>
</dbReference>
<keyword evidence="4" id="KW-0597">Phosphoprotein</keyword>
<keyword evidence="6 13" id="KW-0812">Transmembrane</keyword>
<dbReference type="SUPFAM" id="SSF55874">
    <property type="entry name" value="ATPase domain of HSP90 chaperone/DNA topoisomerase II/histidine kinase"/>
    <property type="match status" value="1"/>
</dbReference>
<evidence type="ECO:0000256" key="8">
    <source>
        <dbReference type="ARBA" id="ARBA00022777"/>
    </source>
</evidence>
<evidence type="ECO:0000256" key="10">
    <source>
        <dbReference type="ARBA" id="ARBA00022989"/>
    </source>
</evidence>
<evidence type="ECO:0000256" key="1">
    <source>
        <dbReference type="ARBA" id="ARBA00000085"/>
    </source>
</evidence>
<feature type="transmembrane region" description="Helical" evidence="13">
    <location>
        <begin position="340"/>
        <end position="361"/>
    </location>
</feature>
<gene>
    <name evidence="15" type="ORF">Val02_59500</name>
</gene>
<dbReference type="Gene3D" id="6.10.340.10">
    <property type="match status" value="1"/>
</dbReference>
<feature type="region of interest" description="Disordered" evidence="12">
    <location>
        <begin position="771"/>
        <end position="815"/>
    </location>
</feature>
<evidence type="ECO:0000256" key="7">
    <source>
        <dbReference type="ARBA" id="ARBA00022741"/>
    </source>
</evidence>
<evidence type="ECO:0000256" key="2">
    <source>
        <dbReference type="ARBA" id="ARBA00004370"/>
    </source>
</evidence>
<dbReference type="GO" id="GO:0005524">
    <property type="term" value="F:ATP binding"/>
    <property type="evidence" value="ECO:0007669"/>
    <property type="project" value="UniProtKB-KW"/>
</dbReference>
<dbReference type="InterPro" id="IPR005467">
    <property type="entry name" value="His_kinase_dom"/>
</dbReference>
<comment type="subcellular location">
    <subcellularLocation>
        <location evidence="2">Membrane</location>
    </subcellularLocation>
</comment>
<feature type="compositionally biased region" description="Pro residues" evidence="12">
    <location>
        <begin position="700"/>
        <end position="710"/>
    </location>
</feature>
<evidence type="ECO:0000256" key="3">
    <source>
        <dbReference type="ARBA" id="ARBA00012438"/>
    </source>
</evidence>
<evidence type="ECO:0000256" key="5">
    <source>
        <dbReference type="ARBA" id="ARBA00022679"/>
    </source>
</evidence>
<dbReference type="EMBL" id="BOPF01000024">
    <property type="protein sequence ID" value="GIJ49064.1"/>
    <property type="molecule type" value="Genomic_DNA"/>
</dbReference>
<keyword evidence="9" id="KW-0067">ATP-binding</keyword>
<dbReference type="InterPro" id="IPR013587">
    <property type="entry name" value="Nitrate/nitrite_sensing"/>
</dbReference>
<dbReference type="SMART" id="SM00304">
    <property type="entry name" value="HAMP"/>
    <property type="match status" value="1"/>
</dbReference>
<evidence type="ECO:0000256" key="12">
    <source>
        <dbReference type="SAM" id="MobiDB-lite"/>
    </source>
</evidence>
<keyword evidence="5" id="KW-0808">Transferase</keyword>
<keyword evidence="11" id="KW-0902">Two-component regulatory system</keyword>
<evidence type="ECO:0000256" key="13">
    <source>
        <dbReference type="SAM" id="Phobius"/>
    </source>
</evidence>
<evidence type="ECO:0000256" key="9">
    <source>
        <dbReference type="ARBA" id="ARBA00022840"/>
    </source>
</evidence>
<evidence type="ECO:0000256" key="11">
    <source>
        <dbReference type="ARBA" id="ARBA00023012"/>
    </source>
</evidence>
<dbReference type="EC" id="2.7.13.3" evidence="3"/>
<comment type="caution">
    <text evidence="15">The sequence shown here is derived from an EMBL/GenBank/DDBJ whole genome shotgun (WGS) entry which is preliminary data.</text>
</comment>
<evidence type="ECO:0000313" key="15">
    <source>
        <dbReference type="EMBL" id="GIJ49064.1"/>
    </source>
</evidence>
<feature type="domain" description="Histidine kinase" evidence="14">
    <location>
        <begin position="556"/>
        <end position="662"/>
    </location>
</feature>
<dbReference type="AlphaFoldDB" id="A0A8J3YNZ6"/>
<keyword evidence="10 13" id="KW-1133">Transmembrane helix</keyword>
<keyword evidence="13" id="KW-0472">Membrane</keyword>
<evidence type="ECO:0000313" key="16">
    <source>
        <dbReference type="Proteomes" id="UP000619260"/>
    </source>
</evidence>
<dbReference type="InterPro" id="IPR003660">
    <property type="entry name" value="HAMP_dom"/>
</dbReference>
<dbReference type="PROSITE" id="PS50109">
    <property type="entry name" value="HIS_KIN"/>
    <property type="match status" value="1"/>
</dbReference>
<comment type="catalytic activity">
    <reaction evidence="1">
        <text>ATP + protein L-histidine = ADP + protein N-phospho-L-histidine.</text>
        <dbReference type="EC" id="2.7.13.3"/>
    </reaction>
</comment>
<keyword evidence="7" id="KW-0547">Nucleotide-binding</keyword>
<dbReference type="GO" id="GO:0000160">
    <property type="term" value="P:phosphorelay signal transduction system"/>
    <property type="evidence" value="ECO:0007669"/>
    <property type="project" value="UniProtKB-KW"/>
</dbReference>
<dbReference type="SMART" id="SM00387">
    <property type="entry name" value="HATPase_c"/>
    <property type="match status" value="1"/>
</dbReference>
<dbReference type="Gene3D" id="3.30.565.10">
    <property type="entry name" value="Histidine kinase-like ATPase, C-terminal domain"/>
    <property type="match status" value="1"/>
</dbReference>
<evidence type="ECO:0000256" key="4">
    <source>
        <dbReference type="ARBA" id="ARBA00022553"/>
    </source>
</evidence>
<dbReference type="InterPro" id="IPR003594">
    <property type="entry name" value="HATPase_dom"/>
</dbReference>
<proteinExistence type="predicted"/>
<keyword evidence="8 15" id="KW-0418">Kinase</keyword>
<feature type="region of interest" description="Disordered" evidence="12">
    <location>
        <begin position="686"/>
        <end position="715"/>
    </location>
</feature>
<feature type="compositionally biased region" description="Low complexity" evidence="12">
    <location>
        <begin position="686"/>
        <end position="699"/>
    </location>
</feature>
<reference evidence="15" key="1">
    <citation type="submission" date="2021-01" db="EMBL/GenBank/DDBJ databases">
        <title>Whole genome shotgun sequence of Virgisporangium aliadipatigenens NBRC 105644.</title>
        <authorList>
            <person name="Komaki H."/>
            <person name="Tamura T."/>
        </authorList>
    </citation>
    <scope>NUCLEOTIDE SEQUENCE</scope>
    <source>
        <strain evidence="15">NBRC 105644</strain>
    </source>
</reference>
<dbReference type="InterPro" id="IPR036890">
    <property type="entry name" value="HATPase_C_sf"/>
</dbReference>
<dbReference type="PANTHER" id="PTHR44936">
    <property type="entry name" value="SENSOR PROTEIN CREC"/>
    <property type="match status" value="1"/>
</dbReference>
<dbReference type="GO" id="GO:0004673">
    <property type="term" value="F:protein histidine kinase activity"/>
    <property type="evidence" value="ECO:0007669"/>
    <property type="project" value="UniProtKB-EC"/>
</dbReference>
<evidence type="ECO:0000259" key="14">
    <source>
        <dbReference type="PROSITE" id="PS50109"/>
    </source>
</evidence>
<sequence>MTRDSNPGERTRLAGLSRLRGRFWRLRDRRIRVKLAVILALPVLAVVVLTGVGVVTTNAGAERADDARRMVAVGGAGAELVALLQRERATAALVAASPTGSAALADYRRLVTATDSGIERFRAALAAAEPGGAAAVLVRRIEQQLNDLPQLRLQVQGDQSALASVVIFRYRAVIADLVSYRETLSQLGVDVQTATNLRANAALTQAIESLGLMQVAVIRAIDPARQTAPPLTPALQQEIVGSDTGFDEAFLDFRNLAPAQWQAELNSRVGGTAVVDAERLQGIATRLLPGSSVDLDGANVGTWSAAIGTRMDLLHAVEQTFDRQLLRDVTNERDEARNEALTIGGAVGLLLLVMLAIGWWVTRSLSRSLHRLRTGAEAVATERLPSMVEELGAENVDEHTIRRLEAEAAEPIEVEGADEVGQVASAFNSVSAAAVRIAGEQAVLRASVSGIFVSVSRRLQRRADVMMLSLDGLERDEQDPERLRKLFDLDHVATLIRRLIANLQVLAGGRAGRPTPTPVSLPDLLRAAGSEVDDYQRVELADVDGGVRITRDAAEELVHLLAELIDNAAKFSPPEKPVVVEGRHVGDRLHLQIRDSGIGMREAELNAARDRIANPRRIDQRTTQQMGLPVVGAIAERLGITVDFRSVPEEGTRVDLTVPSTLFVLGAGAREAPTEEILLPVDGKRTVPAPAKKAPTAPRSKPPQWPPAQPAPTMSPVSVVDSLESVEPVIFEEMRRSWAFPEGEGESTAEGAAPVGTGWQEAARAAEAVRSATVEEKTRSGLPVRDPGKRVIPPPDLSVQPQAPMKRKPEDVRRQMSAFQSGLGAAGRRTNLVLVEEN</sequence>
<dbReference type="GO" id="GO:0016020">
    <property type="term" value="C:membrane"/>
    <property type="evidence" value="ECO:0007669"/>
    <property type="project" value="UniProtKB-SubCell"/>
</dbReference>
<evidence type="ECO:0000256" key="6">
    <source>
        <dbReference type="ARBA" id="ARBA00022692"/>
    </source>
</evidence>
<keyword evidence="16" id="KW-1185">Reference proteome</keyword>
<dbReference type="Proteomes" id="UP000619260">
    <property type="component" value="Unassembled WGS sequence"/>
</dbReference>
<feature type="transmembrane region" description="Helical" evidence="13">
    <location>
        <begin position="35"/>
        <end position="55"/>
    </location>
</feature>
<dbReference type="Pfam" id="PF00672">
    <property type="entry name" value="HAMP"/>
    <property type="match status" value="1"/>
</dbReference>
<dbReference type="InterPro" id="IPR050980">
    <property type="entry name" value="2C_sensor_his_kinase"/>
</dbReference>